<dbReference type="PANTHER" id="PTHR43591:SF24">
    <property type="entry name" value="2-METHOXY-6-POLYPRENYL-1,4-BENZOQUINOL METHYLASE, MITOCHONDRIAL"/>
    <property type="match status" value="1"/>
</dbReference>
<reference evidence="3" key="1">
    <citation type="journal article" date="2019" name="Int. J. Syst. Evol. Microbiol.">
        <title>The Global Catalogue of Microorganisms (GCM) 10K type strain sequencing project: providing services to taxonomists for standard genome sequencing and annotation.</title>
        <authorList>
            <consortium name="The Broad Institute Genomics Platform"/>
            <consortium name="The Broad Institute Genome Sequencing Center for Infectious Disease"/>
            <person name="Wu L."/>
            <person name="Ma J."/>
        </authorList>
    </citation>
    <scope>NUCLEOTIDE SEQUENCE [LARGE SCALE GENOMIC DNA]</scope>
    <source>
        <strain evidence="3">CGMCC 1.12286</strain>
    </source>
</reference>
<keyword evidence="3" id="KW-1185">Reference proteome</keyword>
<accession>A0ABW4JDY3</accession>
<dbReference type="GO" id="GO:0008168">
    <property type="term" value="F:methyltransferase activity"/>
    <property type="evidence" value="ECO:0007669"/>
    <property type="project" value="UniProtKB-KW"/>
</dbReference>
<evidence type="ECO:0000259" key="1">
    <source>
        <dbReference type="Pfam" id="PF13649"/>
    </source>
</evidence>
<dbReference type="Proteomes" id="UP001597079">
    <property type="component" value="Unassembled WGS sequence"/>
</dbReference>
<dbReference type="InterPro" id="IPR041698">
    <property type="entry name" value="Methyltransf_25"/>
</dbReference>
<dbReference type="Pfam" id="PF13649">
    <property type="entry name" value="Methyltransf_25"/>
    <property type="match status" value="1"/>
</dbReference>
<organism evidence="2 3">
    <name type="scientific">Alicyclobacillus fodiniaquatilis</name>
    <dbReference type="NCBI Taxonomy" id="1661150"/>
    <lineage>
        <taxon>Bacteria</taxon>
        <taxon>Bacillati</taxon>
        <taxon>Bacillota</taxon>
        <taxon>Bacilli</taxon>
        <taxon>Bacillales</taxon>
        <taxon>Alicyclobacillaceae</taxon>
        <taxon>Alicyclobacillus</taxon>
    </lineage>
</organism>
<dbReference type="SUPFAM" id="SSF53335">
    <property type="entry name" value="S-adenosyl-L-methionine-dependent methyltransferases"/>
    <property type="match status" value="1"/>
</dbReference>
<dbReference type="GO" id="GO:0032259">
    <property type="term" value="P:methylation"/>
    <property type="evidence" value="ECO:0007669"/>
    <property type="project" value="UniProtKB-KW"/>
</dbReference>
<proteinExistence type="predicted"/>
<dbReference type="PANTHER" id="PTHR43591">
    <property type="entry name" value="METHYLTRANSFERASE"/>
    <property type="match status" value="1"/>
</dbReference>
<protein>
    <submittedName>
        <fullName evidence="2">Methyltransferase domain-containing protein</fullName>
    </submittedName>
</protein>
<dbReference type="InterPro" id="IPR029063">
    <property type="entry name" value="SAM-dependent_MTases_sf"/>
</dbReference>
<dbReference type="RefSeq" id="WP_377942412.1">
    <property type="nucleotide sequence ID" value="NZ_JBHUCX010000020.1"/>
</dbReference>
<sequence length="494" mass="56204">MDSFADVKELDAKELLEQMLAQDIVIAPWLSVGEDIQRMTAEQRKILQDAANEMSRMGTDDDLQVPPFQFFITRGFARRAYEEILLSTAIYLSHMRLGALVVTSEMILVAQRLVRDFLQTHGLNSLIRVYAIIISFENCQALAHYQRIPLDIFISGKWHRPWIEYSLEYELEHCCAVGLFRCVSDETDTYVELTSAGYVVFEQVQSILHATDYLRKRSQLIRISQFTYLDDYDTIFNALAPTAHEIRRDLIALSQIQPDMKVLELGCGTGALTLEDGLYKAVGEHGQVIATDPSPGMLSRAASKGRIFQATNVEFIQASAEHLPFADNTFDAVIGSVFLHYTHIQEALREIHRVAKPGAIFATLYPLRFSTQQGFFVEWFKPLLTHPAFKNNESSQLLPDETTVPPLLEGLFQQAEVTTRLHPSYYGDVKKVVKFFIQVGNVFENVLLTLPWQAQHDLIDSLIERGQVIADRYGRDELIYQQPSQWIKAVVHKG</sequence>
<dbReference type="CDD" id="cd02440">
    <property type="entry name" value="AdoMet_MTases"/>
    <property type="match status" value="1"/>
</dbReference>
<keyword evidence="2" id="KW-0489">Methyltransferase</keyword>
<keyword evidence="2" id="KW-0808">Transferase</keyword>
<evidence type="ECO:0000313" key="3">
    <source>
        <dbReference type="Proteomes" id="UP001597079"/>
    </source>
</evidence>
<feature type="domain" description="Methyltransferase" evidence="1">
    <location>
        <begin position="262"/>
        <end position="358"/>
    </location>
</feature>
<dbReference type="EMBL" id="JBHUCX010000020">
    <property type="protein sequence ID" value="MFD1674547.1"/>
    <property type="molecule type" value="Genomic_DNA"/>
</dbReference>
<evidence type="ECO:0000313" key="2">
    <source>
        <dbReference type="EMBL" id="MFD1674547.1"/>
    </source>
</evidence>
<gene>
    <name evidence="2" type="ORF">ACFSB2_07480</name>
</gene>
<dbReference type="Gene3D" id="3.40.50.150">
    <property type="entry name" value="Vaccinia Virus protein VP39"/>
    <property type="match status" value="1"/>
</dbReference>
<name>A0ABW4JDY3_9BACL</name>
<comment type="caution">
    <text evidence="2">The sequence shown here is derived from an EMBL/GenBank/DDBJ whole genome shotgun (WGS) entry which is preliminary data.</text>
</comment>